<proteinExistence type="inferred from homology"/>
<feature type="domain" description="Sulfatase N-terminal" evidence="7">
    <location>
        <begin position="32"/>
        <end position="380"/>
    </location>
</feature>
<comment type="similarity">
    <text evidence="2">Belongs to the sulfatase family.</text>
</comment>
<keyword evidence="6" id="KW-0106">Calcium</keyword>
<evidence type="ECO:0000256" key="5">
    <source>
        <dbReference type="ARBA" id="ARBA00022801"/>
    </source>
</evidence>
<name>A0ABP8MD92_9BACT</name>
<keyword evidence="3" id="KW-0479">Metal-binding</keyword>
<evidence type="ECO:0000259" key="7">
    <source>
        <dbReference type="Pfam" id="PF00884"/>
    </source>
</evidence>
<dbReference type="PANTHER" id="PTHR45953:SF1">
    <property type="entry name" value="IDURONATE 2-SULFATASE"/>
    <property type="match status" value="1"/>
</dbReference>
<evidence type="ECO:0000256" key="2">
    <source>
        <dbReference type="ARBA" id="ARBA00008779"/>
    </source>
</evidence>
<dbReference type="PANTHER" id="PTHR45953">
    <property type="entry name" value="IDURONATE 2-SULFATASE"/>
    <property type="match status" value="1"/>
</dbReference>
<keyword evidence="9" id="KW-1185">Reference proteome</keyword>
<protein>
    <recommendedName>
        <fullName evidence="7">Sulfatase N-terminal domain-containing protein</fullName>
    </recommendedName>
</protein>
<dbReference type="SUPFAM" id="SSF53649">
    <property type="entry name" value="Alkaline phosphatase-like"/>
    <property type="match status" value="1"/>
</dbReference>
<reference evidence="9" key="1">
    <citation type="journal article" date="2019" name="Int. J. Syst. Evol. Microbiol.">
        <title>The Global Catalogue of Microorganisms (GCM) 10K type strain sequencing project: providing services to taxonomists for standard genome sequencing and annotation.</title>
        <authorList>
            <consortium name="The Broad Institute Genomics Platform"/>
            <consortium name="The Broad Institute Genome Sequencing Center for Infectious Disease"/>
            <person name="Wu L."/>
            <person name="Ma J."/>
        </authorList>
    </citation>
    <scope>NUCLEOTIDE SEQUENCE [LARGE SCALE GENOMIC DNA]</scope>
    <source>
        <strain evidence="9">JCM 17759</strain>
    </source>
</reference>
<evidence type="ECO:0000256" key="6">
    <source>
        <dbReference type="ARBA" id="ARBA00022837"/>
    </source>
</evidence>
<evidence type="ECO:0000313" key="9">
    <source>
        <dbReference type="Proteomes" id="UP001500840"/>
    </source>
</evidence>
<dbReference type="InterPro" id="IPR035874">
    <property type="entry name" value="IDS"/>
</dbReference>
<accession>A0ABP8MD92</accession>
<dbReference type="RefSeq" id="WP_345319634.1">
    <property type="nucleotide sequence ID" value="NZ_BAABGA010000010.1"/>
</dbReference>
<dbReference type="Gene3D" id="3.40.720.10">
    <property type="entry name" value="Alkaline Phosphatase, subunit A"/>
    <property type="match status" value="1"/>
</dbReference>
<evidence type="ECO:0000313" key="8">
    <source>
        <dbReference type="EMBL" id="GAA4446754.1"/>
    </source>
</evidence>
<keyword evidence="5" id="KW-0378">Hydrolase</keyword>
<evidence type="ECO:0000256" key="1">
    <source>
        <dbReference type="ARBA" id="ARBA00001913"/>
    </source>
</evidence>
<dbReference type="Proteomes" id="UP001500840">
    <property type="component" value="Unassembled WGS sequence"/>
</dbReference>
<dbReference type="InterPro" id="IPR000917">
    <property type="entry name" value="Sulfatase_N"/>
</dbReference>
<dbReference type="Pfam" id="PF00884">
    <property type="entry name" value="Sulfatase"/>
    <property type="match status" value="1"/>
</dbReference>
<evidence type="ECO:0000256" key="4">
    <source>
        <dbReference type="ARBA" id="ARBA00022729"/>
    </source>
</evidence>
<gene>
    <name evidence="8" type="ORF">GCM10023156_08040</name>
</gene>
<evidence type="ECO:0000256" key="3">
    <source>
        <dbReference type="ARBA" id="ARBA00022723"/>
    </source>
</evidence>
<organism evidence="8 9">
    <name type="scientific">Novipirellula rosea</name>
    <dbReference type="NCBI Taxonomy" id="1031540"/>
    <lineage>
        <taxon>Bacteria</taxon>
        <taxon>Pseudomonadati</taxon>
        <taxon>Planctomycetota</taxon>
        <taxon>Planctomycetia</taxon>
        <taxon>Pirellulales</taxon>
        <taxon>Pirellulaceae</taxon>
        <taxon>Novipirellula</taxon>
    </lineage>
</organism>
<dbReference type="CDD" id="cd16030">
    <property type="entry name" value="iduronate-2-sulfatase"/>
    <property type="match status" value="1"/>
</dbReference>
<comment type="caution">
    <text evidence="8">The sequence shown here is derived from an EMBL/GenBank/DDBJ whole genome shotgun (WGS) entry which is preliminary data.</text>
</comment>
<keyword evidence="4" id="KW-0732">Signal</keyword>
<sequence>MGYRSSWIVATTAFVLGLATQQSALCEDTRLNVLFIAVDDLNDWVGFLGGHPQTKTPNLDRLAEQSMVFENAQCPGVACNPSRAALLSGIAPYRSKMYSNHVEMRSSPLLKDAVMMPRYFSDHGYTSLARGKIFHNATGPGADPQSWDVLSDQKKEKIPVPPNQRTDMTPFKDITIDNKLLFVQKPVIAWKSTLQPKEQTTDYQNAMWAAEWLTDSAEQKTPVPFFLACGIFRPHLPWTVPAEYYARIDLKNTKLPPINEDDFSDIKGGGPSEEYAYAKEHELREEVAWAYLANIAYADDCIGVILDALEKSPYADHTIIVLWSDHGWHVGEKLRYKKSTLWEETARMPLLIKVPGMTPGRTKRPVSLIDLYPTLIELAGLPEKEGLSGRSIVPILKDPEIAWKYPAITSSKSGHSLRTERWRYIKKNNGADELYDHSRDPQEWTNLAVDPKYEAVKNELRQHLPKH</sequence>
<comment type="cofactor">
    <cofactor evidence="1">
        <name>Ca(2+)</name>
        <dbReference type="ChEBI" id="CHEBI:29108"/>
    </cofactor>
</comment>
<dbReference type="InterPro" id="IPR017850">
    <property type="entry name" value="Alkaline_phosphatase_core_sf"/>
</dbReference>
<dbReference type="EMBL" id="BAABGA010000010">
    <property type="protein sequence ID" value="GAA4446754.1"/>
    <property type="molecule type" value="Genomic_DNA"/>
</dbReference>